<proteinExistence type="predicted"/>
<dbReference type="Pfam" id="PF00313">
    <property type="entry name" value="CSD"/>
    <property type="match status" value="1"/>
</dbReference>
<dbReference type="RefSeq" id="WP_272779044.1">
    <property type="nucleotide sequence ID" value="NZ_JAQQLI010000039.1"/>
</dbReference>
<evidence type="ECO:0000313" key="3">
    <source>
        <dbReference type="Proteomes" id="UP001165652"/>
    </source>
</evidence>
<dbReference type="InterPro" id="IPR002059">
    <property type="entry name" value="CSP_DNA-bd"/>
</dbReference>
<name>A0ABT5JET5_RHOTP</name>
<reference evidence="2" key="1">
    <citation type="journal article" date="2023" name="Microbiol Resour">
        <title>Genome Sequences of Rhodoplanes serenus and Two Thermotolerant Strains, Rhodoplanes tepidamans and 'Rhodoplanes cryptolactis,' Further Refine the Genus.</title>
        <authorList>
            <person name="Rayyan A.A."/>
            <person name="Kyndt J.A."/>
        </authorList>
    </citation>
    <scope>NUCLEOTIDE SEQUENCE</scope>
    <source>
        <strain evidence="2">DSM 9987</strain>
    </source>
</reference>
<reference evidence="2" key="2">
    <citation type="submission" date="2023-02" db="EMBL/GenBank/DDBJ databases">
        <authorList>
            <person name="Rayyan A."/>
            <person name="Meyer T."/>
            <person name="Kyndt J.A."/>
        </authorList>
    </citation>
    <scope>NUCLEOTIDE SEQUENCE</scope>
    <source>
        <strain evidence="2">DSM 9987</strain>
    </source>
</reference>
<dbReference type="CDD" id="cd04458">
    <property type="entry name" value="CSP_CDS"/>
    <property type="match status" value="1"/>
</dbReference>
<dbReference type="PROSITE" id="PS51857">
    <property type="entry name" value="CSD_2"/>
    <property type="match status" value="1"/>
</dbReference>
<dbReference type="PRINTS" id="PR00050">
    <property type="entry name" value="COLDSHOCK"/>
</dbReference>
<comment type="caution">
    <text evidence="2">The sequence shown here is derived from an EMBL/GenBank/DDBJ whole genome shotgun (WGS) entry which is preliminary data.</text>
</comment>
<gene>
    <name evidence="2" type="ORF">PQJ73_21160</name>
</gene>
<sequence>MNGTVKWFDPQKGYGFISADGAEIETFVHIDAIERACLTGCTKDRR</sequence>
<dbReference type="InterPro" id="IPR012340">
    <property type="entry name" value="NA-bd_OB-fold"/>
</dbReference>
<dbReference type="PIRSF" id="PIRSF002599">
    <property type="entry name" value="Cold_shock_A"/>
    <property type="match status" value="1"/>
</dbReference>
<accession>A0ABT5JET5</accession>
<dbReference type="Gene3D" id="2.40.50.140">
    <property type="entry name" value="Nucleic acid-binding proteins"/>
    <property type="match status" value="1"/>
</dbReference>
<evidence type="ECO:0000313" key="2">
    <source>
        <dbReference type="EMBL" id="MDC7788206.1"/>
    </source>
</evidence>
<evidence type="ECO:0000259" key="1">
    <source>
        <dbReference type="PROSITE" id="PS51857"/>
    </source>
</evidence>
<feature type="domain" description="CSD" evidence="1">
    <location>
        <begin position="1"/>
        <end position="46"/>
    </location>
</feature>
<keyword evidence="3" id="KW-1185">Reference proteome</keyword>
<protein>
    <submittedName>
        <fullName evidence="2">Cold shock domain-containing protein</fullName>
    </submittedName>
</protein>
<dbReference type="SUPFAM" id="SSF50249">
    <property type="entry name" value="Nucleic acid-binding proteins"/>
    <property type="match status" value="1"/>
</dbReference>
<dbReference type="InterPro" id="IPR012156">
    <property type="entry name" value="Cold_shock_CspA"/>
</dbReference>
<dbReference type="Proteomes" id="UP001165652">
    <property type="component" value="Unassembled WGS sequence"/>
</dbReference>
<organism evidence="2 3">
    <name type="scientific">Rhodoplanes tepidamans</name>
    <name type="common">Rhodoplanes cryptolactis</name>
    <dbReference type="NCBI Taxonomy" id="200616"/>
    <lineage>
        <taxon>Bacteria</taxon>
        <taxon>Pseudomonadati</taxon>
        <taxon>Pseudomonadota</taxon>
        <taxon>Alphaproteobacteria</taxon>
        <taxon>Hyphomicrobiales</taxon>
        <taxon>Nitrobacteraceae</taxon>
        <taxon>Rhodoplanes</taxon>
    </lineage>
</organism>
<dbReference type="EMBL" id="JAQQLI010000039">
    <property type="protein sequence ID" value="MDC7788206.1"/>
    <property type="molecule type" value="Genomic_DNA"/>
</dbReference>